<dbReference type="AlphaFoldDB" id="A0AAN5IG66"/>
<keyword evidence="3" id="KW-1185">Reference proteome</keyword>
<dbReference type="Proteomes" id="UP001328107">
    <property type="component" value="Unassembled WGS sequence"/>
</dbReference>
<keyword evidence="1" id="KW-0812">Transmembrane</keyword>
<evidence type="ECO:0008006" key="4">
    <source>
        <dbReference type="Google" id="ProtNLM"/>
    </source>
</evidence>
<accession>A0AAN5IG66</accession>
<reference evidence="3" key="1">
    <citation type="submission" date="2022-10" db="EMBL/GenBank/DDBJ databases">
        <title>Genome assembly of Pristionchus species.</title>
        <authorList>
            <person name="Yoshida K."/>
            <person name="Sommer R.J."/>
        </authorList>
    </citation>
    <scope>NUCLEOTIDE SEQUENCE [LARGE SCALE GENOMIC DNA]</scope>
    <source>
        <strain evidence="3">RS5460</strain>
    </source>
</reference>
<evidence type="ECO:0000313" key="3">
    <source>
        <dbReference type="Proteomes" id="UP001328107"/>
    </source>
</evidence>
<sequence length="99" mass="10732">MVSSLGEIRRLFESPPLLLPNGDVIGFPGAFAHSLVMPALNDLLFHPVTVVLALVLGVSLLVVLSVMICVKVCLLSALEDDDEEWFVVSLFVESVKRSP</sequence>
<evidence type="ECO:0000313" key="2">
    <source>
        <dbReference type="EMBL" id="GMR62326.1"/>
    </source>
</evidence>
<feature type="transmembrane region" description="Helical" evidence="1">
    <location>
        <begin position="44"/>
        <end position="70"/>
    </location>
</feature>
<keyword evidence="1" id="KW-1133">Transmembrane helix</keyword>
<keyword evidence="1" id="KW-0472">Membrane</keyword>
<dbReference type="EMBL" id="BTRK01000006">
    <property type="protein sequence ID" value="GMR62326.1"/>
    <property type="molecule type" value="Genomic_DNA"/>
</dbReference>
<organism evidence="2 3">
    <name type="scientific">Pristionchus mayeri</name>
    <dbReference type="NCBI Taxonomy" id="1317129"/>
    <lineage>
        <taxon>Eukaryota</taxon>
        <taxon>Metazoa</taxon>
        <taxon>Ecdysozoa</taxon>
        <taxon>Nematoda</taxon>
        <taxon>Chromadorea</taxon>
        <taxon>Rhabditida</taxon>
        <taxon>Rhabditina</taxon>
        <taxon>Diplogasteromorpha</taxon>
        <taxon>Diplogasteroidea</taxon>
        <taxon>Neodiplogasteridae</taxon>
        <taxon>Pristionchus</taxon>
    </lineage>
</organism>
<gene>
    <name evidence="2" type="ORF">PMAYCL1PPCAC_32521</name>
</gene>
<proteinExistence type="predicted"/>
<protein>
    <recommendedName>
        <fullName evidence="4">Transmembrane protein</fullName>
    </recommendedName>
</protein>
<comment type="caution">
    <text evidence="2">The sequence shown here is derived from an EMBL/GenBank/DDBJ whole genome shotgun (WGS) entry which is preliminary data.</text>
</comment>
<evidence type="ECO:0000256" key="1">
    <source>
        <dbReference type="SAM" id="Phobius"/>
    </source>
</evidence>
<name>A0AAN5IG66_9BILA</name>